<proteinExistence type="predicted"/>
<evidence type="ECO:0000256" key="5">
    <source>
        <dbReference type="ARBA" id="ARBA00022918"/>
    </source>
</evidence>
<evidence type="ECO:0000313" key="7">
    <source>
        <dbReference type="Proteomes" id="UP000035760"/>
    </source>
</evidence>
<dbReference type="CDD" id="cd03487">
    <property type="entry name" value="RT_Bac_retron_II"/>
    <property type="match status" value="1"/>
</dbReference>
<accession>W6M0L2</accession>
<reference evidence="6" key="2">
    <citation type="submission" date="2014-03" db="EMBL/GenBank/DDBJ databases">
        <title>Candidatus Competibacter-lineage genomes retrieved from metagenomes reveal functional metabolic diversity.</title>
        <authorList>
            <person name="McIlroy S.J."/>
            <person name="Albertsen M."/>
            <person name="Andresen E.K."/>
            <person name="Saunders A.M."/>
            <person name="Kristiansen R."/>
            <person name="Stokholm-Bjerregaard M."/>
            <person name="Nielsen K.L."/>
            <person name="Nielsen P.H."/>
        </authorList>
    </citation>
    <scope>NUCLEOTIDE SEQUENCE</scope>
    <source>
        <strain evidence="6">Run_A_D11</strain>
    </source>
</reference>
<reference evidence="6" key="1">
    <citation type="submission" date="2013-07" db="EMBL/GenBank/DDBJ databases">
        <authorList>
            <person name="McIlroy S."/>
        </authorList>
    </citation>
    <scope>NUCLEOTIDE SEQUENCE [LARGE SCALE GENOMIC DNA]</scope>
    <source>
        <strain evidence="6">Run_A_D11</strain>
    </source>
</reference>
<keyword evidence="7" id="KW-1185">Reference proteome</keyword>
<dbReference type="GO" id="GO:0003964">
    <property type="term" value="F:RNA-directed DNA polymerase activity"/>
    <property type="evidence" value="ECO:0007669"/>
    <property type="project" value="UniProtKB-KW"/>
</dbReference>
<dbReference type="Proteomes" id="UP000035760">
    <property type="component" value="Unassembled WGS sequence"/>
</dbReference>
<dbReference type="PRINTS" id="PR00866">
    <property type="entry name" value="RNADNAPOLMS"/>
</dbReference>
<evidence type="ECO:0000256" key="2">
    <source>
        <dbReference type="ARBA" id="ARBA00022695"/>
    </source>
</evidence>
<comment type="caution">
    <text evidence="6">The sequence shown here is derived from an EMBL/GenBank/DDBJ whole genome shotgun (WGS) entry which is preliminary data.</text>
</comment>
<dbReference type="AlphaFoldDB" id="W6M0L2"/>
<dbReference type="RefSeq" id="WP_082161008.1">
    <property type="nucleotide sequence ID" value="NZ_CBTJ020000001.1"/>
</dbReference>
<evidence type="ECO:0000256" key="4">
    <source>
        <dbReference type="ARBA" id="ARBA00022842"/>
    </source>
</evidence>
<evidence type="ECO:0000313" key="6">
    <source>
        <dbReference type="EMBL" id="CDI00896.1"/>
    </source>
</evidence>
<dbReference type="OrthoDB" id="7055795at2"/>
<keyword evidence="3" id="KW-0479">Metal-binding</keyword>
<dbReference type="EMBL" id="CBTJ020000001">
    <property type="protein sequence ID" value="CDI00896.1"/>
    <property type="molecule type" value="Genomic_DNA"/>
</dbReference>
<evidence type="ECO:0000256" key="3">
    <source>
        <dbReference type="ARBA" id="ARBA00022723"/>
    </source>
</evidence>
<gene>
    <name evidence="6" type="ORF">BN873_10152</name>
</gene>
<dbReference type="GO" id="GO:0046872">
    <property type="term" value="F:metal ion binding"/>
    <property type="evidence" value="ECO:0007669"/>
    <property type="project" value="UniProtKB-KW"/>
</dbReference>
<dbReference type="GO" id="GO:0003723">
    <property type="term" value="F:RNA binding"/>
    <property type="evidence" value="ECO:0007669"/>
    <property type="project" value="InterPro"/>
</dbReference>
<dbReference type="STRING" id="1400863.BN873_10152"/>
<protein>
    <submittedName>
        <fullName evidence="6">Reverse transcriptase</fullName>
    </submittedName>
</protein>
<evidence type="ECO:0000256" key="1">
    <source>
        <dbReference type="ARBA" id="ARBA00022679"/>
    </source>
</evidence>
<name>W6M0L2_9GAMM</name>
<keyword evidence="1" id="KW-0808">Transferase</keyword>
<keyword evidence="5 6" id="KW-0695">RNA-directed DNA polymerase</keyword>
<keyword evidence="4" id="KW-0460">Magnesium</keyword>
<sequence length="358" mass="41046">MVKNSGYSIDQSPLFRLSSKKKLAGLLGVSVKYLHSILTLDNYRIWEAPQKYQDILAGFPPPSKTRKIQEPKQLLLRLHKKLSIFLSRIKKPDFVYSATKGRSYVDNAREHMNFGRAIKIDIKDFYPSVRRKLVRDFFINDMQCAPDIAYVLSLLCCVKDSLPTGSPLSPVLSYFACSRLFCKIAHMAAVKNLKFTLYVDDMVFSGANATRSFCYQVVKELAYNGFIGHKITRFSSRQVKVITGVAVWPHKIGIPHKRQKRIRFFERAFKLNNNPDEIKILGGTLIGQYREAERLQPGSSMRARPIQERLNLINLQCVSVSPVTKKRRRRRLSSKLSKGIIDTLQTQKNKKKNDISSE</sequence>
<organism evidence="6 7">
    <name type="scientific">Candidatus Competibacter denitrificans Run_A_D11</name>
    <dbReference type="NCBI Taxonomy" id="1400863"/>
    <lineage>
        <taxon>Bacteria</taxon>
        <taxon>Pseudomonadati</taxon>
        <taxon>Pseudomonadota</taxon>
        <taxon>Gammaproteobacteria</taxon>
        <taxon>Candidatus Competibacteraceae</taxon>
        <taxon>Candidatus Competibacter</taxon>
    </lineage>
</organism>
<dbReference type="InterPro" id="IPR000123">
    <property type="entry name" value="Reverse_transcriptase_msDNA"/>
</dbReference>
<keyword evidence="2" id="KW-0548">Nucleotidyltransferase</keyword>